<dbReference type="InterPro" id="IPR002818">
    <property type="entry name" value="DJ-1/PfpI"/>
</dbReference>
<dbReference type="PANTHER" id="PTHR48094:SF12">
    <property type="entry name" value="PARKINSON DISEASE PROTEIN 7 HOMOLOG"/>
    <property type="match status" value="1"/>
</dbReference>
<dbReference type="AlphaFoldDB" id="A0A7X9FQN1"/>
<proteinExistence type="predicted"/>
<name>A0A7X9FQN1_9DELT</name>
<evidence type="ECO:0000313" key="2">
    <source>
        <dbReference type="EMBL" id="NMC62543.1"/>
    </source>
</evidence>
<accession>A0A7X9FQN1</accession>
<evidence type="ECO:0000259" key="1">
    <source>
        <dbReference type="Pfam" id="PF01965"/>
    </source>
</evidence>
<feature type="non-terminal residue" evidence="2">
    <location>
        <position position="147"/>
    </location>
</feature>
<evidence type="ECO:0000313" key="3">
    <source>
        <dbReference type="Proteomes" id="UP000524246"/>
    </source>
</evidence>
<comment type="caution">
    <text evidence="2">The sequence shown here is derived from an EMBL/GenBank/DDBJ whole genome shotgun (WGS) entry which is preliminary data.</text>
</comment>
<gene>
    <name evidence="2" type="ORF">GYA55_05175</name>
</gene>
<reference evidence="2 3" key="1">
    <citation type="journal article" date="2020" name="Biotechnol. Biofuels">
        <title>New insights from the biogas microbiome by comprehensive genome-resolved metagenomics of nearly 1600 species originating from multiple anaerobic digesters.</title>
        <authorList>
            <person name="Campanaro S."/>
            <person name="Treu L."/>
            <person name="Rodriguez-R L.M."/>
            <person name="Kovalovszki A."/>
            <person name="Ziels R.M."/>
            <person name="Maus I."/>
            <person name="Zhu X."/>
            <person name="Kougias P.G."/>
            <person name="Basile A."/>
            <person name="Luo G."/>
            <person name="Schluter A."/>
            <person name="Konstantinidis K.T."/>
            <person name="Angelidaki I."/>
        </authorList>
    </citation>
    <scope>NUCLEOTIDE SEQUENCE [LARGE SCALE GENOMIC DNA]</scope>
    <source>
        <strain evidence="2">AS27yjCOA_65</strain>
    </source>
</reference>
<dbReference type="Pfam" id="PF01965">
    <property type="entry name" value="DJ-1_PfpI"/>
    <property type="match status" value="1"/>
</dbReference>
<dbReference type="CDD" id="cd03135">
    <property type="entry name" value="GATase1_DJ-1"/>
    <property type="match status" value="1"/>
</dbReference>
<sequence length="147" mass="15823">MLIGIMGKRALFIISDGFEDIETVVPIDVLTRLGVNVTVAGLRSRELKGAWGSSLLADVILDEEDKQTYDALILPGGKKNALFLASSALVRQNILDHYNSGKIVAAICASPSHVLGEAAQLLKGKRVTGDPEFSERLQNSVAIYTNE</sequence>
<dbReference type="EMBL" id="JAAZON010000220">
    <property type="protein sequence ID" value="NMC62543.1"/>
    <property type="molecule type" value="Genomic_DNA"/>
</dbReference>
<feature type="domain" description="DJ-1/PfpI" evidence="1">
    <location>
        <begin position="8"/>
        <end position="145"/>
    </location>
</feature>
<dbReference type="Proteomes" id="UP000524246">
    <property type="component" value="Unassembled WGS sequence"/>
</dbReference>
<dbReference type="PANTHER" id="PTHR48094">
    <property type="entry name" value="PROTEIN/NUCLEIC ACID DEGLYCASE DJ-1-RELATED"/>
    <property type="match status" value="1"/>
</dbReference>
<dbReference type="Gene3D" id="3.40.50.880">
    <property type="match status" value="1"/>
</dbReference>
<organism evidence="2 3">
    <name type="scientific">SAR324 cluster bacterium</name>
    <dbReference type="NCBI Taxonomy" id="2024889"/>
    <lineage>
        <taxon>Bacteria</taxon>
        <taxon>Deltaproteobacteria</taxon>
        <taxon>SAR324 cluster</taxon>
    </lineage>
</organism>
<dbReference type="InterPro" id="IPR029062">
    <property type="entry name" value="Class_I_gatase-like"/>
</dbReference>
<protein>
    <submittedName>
        <fullName evidence="2">DJ-1/PfpI family protein</fullName>
    </submittedName>
</protein>
<dbReference type="InterPro" id="IPR050325">
    <property type="entry name" value="Prot/Nucl_acid_deglycase"/>
</dbReference>
<dbReference type="SUPFAM" id="SSF52317">
    <property type="entry name" value="Class I glutamine amidotransferase-like"/>
    <property type="match status" value="1"/>
</dbReference>
<dbReference type="GO" id="GO:0005737">
    <property type="term" value="C:cytoplasm"/>
    <property type="evidence" value="ECO:0007669"/>
    <property type="project" value="TreeGrafter"/>
</dbReference>